<gene>
    <name evidence="5" type="ORF">C1877_10225</name>
</gene>
<evidence type="ECO:0000313" key="6">
    <source>
        <dbReference type="Proteomes" id="UP000254000"/>
    </source>
</evidence>
<dbReference type="OrthoDB" id="4307011at2"/>
<name>A0A369M0W8_9ACTN</name>
<keyword evidence="6" id="KW-1185">Reference proteome</keyword>
<sequence>MTDTIIDKDVAMDAMGQFQVDDNSDIPIWIQIRKRLVYLIRSGKLGENERLPSVRELSVQLGVNYNTINKVYQDLERDGFIFTRRGKGSYVAERTAYEALDIDDEVEALATDLVGRAFEKGMEADDLVDLVREKIVQLTGRAR</sequence>
<dbReference type="GO" id="GO:0003677">
    <property type="term" value="F:DNA binding"/>
    <property type="evidence" value="ECO:0007669"/>
    <property type="project" value="UniProtKB-KW"/>
</dbReference>
<dbReference type="EMBL" id="PPTS01000006">
    <property type="protein sequence ID" value="RDB64095.1"/>
    <property type="molecule type" value="Genomic_DNA"/>
</dbReference>
<dbReference type="PANTHER" id="PTHR38445:SF7">
    <property type="entry name" value="GNTR-FAMILY TRANSCRIPTIONAL REGULATOR"/>
    <property type="match status" value="1"/>
</dbReference>
<dbReference type="Proteomes" id="UP000254000">
    <property type="component" value="Unassembled WGS sequence"/>
</dbReference>
<dbReference type="Gene3D" id="1.10.10.10">
    <property type="entry name" value="Winged helix-like DNA-binding domain superfamily/Winged helix DNA-binding domain"/>
    <property type="match status" value="1"/>
</dbReference>
<protein>
    <submittedName>
        <fullName evidence="5">GntR family transcriptional regulator</fullName>
    </submittedName>
</protein>
<keyword evidence="2" id="KW-0238">DNA-binding</keyword>
<evidence type="ECO:0000259" key="4">
    <source>
        <dbReference type="PROSITE" id="PS50949"/>
    </source>
</evidence>
<dbReference type="GO" id="GO:0003700">
    <property type="term" value="F:DNA-binding transcription factor activity"/>
    <property type="evidence" value="ECO:0007669"/>
    <property type="project" value="InterPro"/>
</dbReference>
<dbReference type="Pfam" id="PF00392">
    <property type="entry name" value="GntR"/>
    <property type="match status" value="1"/>
</dbReference>
<keyword evidence="3" id="KW-0804">Transcription</keyword>
<proteinExistence type="predicted"/>
<dbReference type="SMART" id="SM00345">
    <property type="entry name" value="HTH_GNTR"/>
    <property type="match status" value="1"/>
</dbReference>
<accession>A0A369M0W8</accession>
<dbReference type="AlphaFoldDB" id="A0A369M0W8"/>
<reference evidence="5 6" key="1">
    <citation type="journal article" date="2018" name="Elife">
        <title>Discovery and characterization of a prevalent human gut bacterial enzyme sufficient for the inactivation of a family of plant toxins.</title>
        <authorList>
            <person name="Koppel N."/>
            <person name="Bisanz J.E."/>
            <person name="Pandelia M.E."/>
            <person name="Turnbaugh P.J."/>
            <person name="Balskus E.P."/>
        </authorList>
    </citation>
    <scope>NUCLEOTIDE SEQUENCE [LARGE SCALE GENOMIC DNA]</scope>
    <source>
        <strain evidence="5 6">3C</strain>
    </source>
</reference>
<feature type="domain" description="HTH gntR-type" evidence="4">
    <location>
        <begin position="26"/>
        <end position="94"/>
    </location>
</feature>
<evidence type="ECO:0000256" key="3">
    <source>
        <dbReference type="ARBA" id="ARBA00023163"/>
    </source>
</evidence>
<evidence type="ECO:0000313" key="5">
    <source>
        <dbReference type="EMBL" id="RDB64095.1"/>
    </source>
</evidence>
<dbReference type="RefSeq" id="WP_114569107.1">
    <property type="nucleotide sequence ID" value="NZ_CABMMS010000006.1"/>
</dbReference>
<keyword evidence="1" id="KW-0805">Transcription regulation</keyword>
<dbReference type="InterPro" id="IPR036388">
    <property type="entry name" value="WH-like_DNA-bd_sf"/>
</dbReference>
<evidence type="ECO:0000256" key="2">
    <source>
        <dbReference type="ARBA" id="ARBA00023125"/>
    </source>
</evidence>
<dbReference type="PANTHER" id="PTHR38445">
    <property type="entry name" value="HTH-TYPE TRANSCRIPTIONAL REPRESSOR YTRA"/>
    <property type="match status" value="1"/>
</dbReference>
<dbReference type="SUPFAM" id="SSF46785">
    <property type="entry name" value="Winged helix' DNA-binding domain"/>
    <property type="match status" value="1"/>
</dbReference>
<dbReference type="InterPro" id="IPR000524">
    <property type="entry name" value="Tscrpt_reg_HTH_GntR"/>
</dbReference>
<comment type="caution">
    <text evidence="5">The sequence shown here is derived from an EMBL/GenBank/DDBJ whole genome shotgun (WGS) entry which is preliminary data.</text>
</comment>
<dbReference type="PROSITE" id="PS50949">
    <property type="entry name" value="HTH_GNTR"/>
    <property type="match status" value="1"/>
</dbReference>
<dbReference type="CDD" id="cd07377">
    <property type="entry name" value="WHTH_GntR"/>
    <property type="match status" value="1"/>
</dbReference>
<organism evidence="5 6">
    <name type="scientific">Gordonibacter pamelaeae</name>
    <dbReference type="NCBI Taxonomy" id="471189"/>
    <lineage>
        <taxon>Bacteria</taxon>
        <taxon>Bacillati</taxon>
        <taxon>Actinomycetota</taxon>
        <taxon>Coriobacteriia</taxon>
        <taxon>Eggerthellales</taxon>
        <taxon>Eggerthellaceae</taxon>
        <taxon>Gordonibacter</taxon>
    </lineage>
</organism>
<dbReference type="GeneID" id="78360068"/>
<dbReference type="InterPro" id="IPR036390">
    <property type="entry name" value="WH_DNA-bd_sf"/>
</dbReference>
<evidence type="ECO:0000256" key="1">
    <source>
        <dbReference type="ARBA" id="ARBA00023015"/>
    </source>
</evidence>